<evidence type="ECO:0000313" key="3">
    <source>
        <dbReference type="Proteomes" id="UP000663844"/>
    </source>
</evidence>
<dbReference type="Proteomes" id="UP000663844">
    <property type="component" value="Unassembled WGS sequence"/>
</dbReference>
<organism evidence="2 3">
    <name type="scientific">Adineta steineri</name>
    <dbReference type="NCBI Taxonomy" id="433720"/>
    <lineage>
        <taxon>Eukaryota</taxon>
        <taxon>Metazoa</taxon>
        <taxon>Spiralia</taxon>
        <taxon>Gnathifera</taxon>
        <taxon>Rotifera</taxon>
        <taxon>Eurotatoria</taxon>
        <taxon>Bdelloidea</taxon>
        <taxon>Adinetida</taxon>
        <taxon>Adinetidae</taxon>
        <taxon>Adineta</taxon>
    </lineage>
</organism>
<proteinExistence type="predicted"/>
<dbReference type="AlphaFoldDB" id="A0A820L9Q2"/>
<comment type="caution">
    <text evidence="2">The sequence shown here is derived from an EMBL/GenBank/DDBJ whole genome shotgun (WGS) entry which is preliminary data.</text>
</comment>
<keyword evidence="1" id="KW-0175">Coiled coil</keyword>
<feature type="coiled-coil region" evidence="1">
    <location>
        <begin position="69"/>
        <end position="131"/>
    </location>
</feature>
<name>A0A820L9Q2_9BILA</name>
<sequence length="137" mass="16009">FLADALSRSESYRAEVEMELSKERSESAAFRDLLCKVQALNEGLAQDKIELNKIILLVEQEKNSIHNEKSDVELDKSTLRQELVKVEQEKIDVENERDTIHHRLQLTEVSRQQIEEELNIVNKEKAEIIEQFQHVII</sequence>
<accession>A0A820L9Q2</accession>
<evidence type="ECO:0000256" key="1">
    <source>
        <dbReference type="SAM" id="Coils"/>
    </source>
</evidence>
<reference evidence="2" key="1">
    <citation type="submission" date="2021-02" db="EMBL/GenBank/DDBJ databases">
        <authorList>
            <person name="Nowell W R."/>
        </authorList>
    </citation>
    <scope>NUCLEOTIDE SEQUENCE</scope>
</reference>
<feature type="non-terminal residue" evidence="2">
    <location>
        <position position="137"/>
    </location>
</feature>
<dbReference type="EMBL" id="CAJOAZ010021057">
    <property type="protein sequence ID" value="CAF4352267.1"/>
    <property type="molecule type" value="Genomic_DNA"/>
</dbReference>
<gene>
    <name evidence="2" type="ORF">OXD698_LOCUS48839</name>
</gene>
<protein>
    <submittedName>
        <fullName evidence="2">Uncharacterized protein</fullName>
    </submittedName>
</protein>
<evidence type="ECO:0000313" key="2">
    <source>
        <dbReference type="EMBL" id="CAF4352267.1"/>
    </source>
</evidence>